<evidence type="ECO:0000256" key="1">
    <source>
        <dbReference type="SAM" id="MobiDB-lite"/>
    </source>
</evidence>
<reference evidence="2" key="1">
    <citation type="submission" date="2023-11" db="EMBL/GenBank/DDBJ databases">
        <title>Genome assemblies of two species of porcelain crab, Petrolisthes cinctipes and Petrolisthes manimaculis (Anomura: Porcellanidae).</title>
        <authorList>
            <person name="Angst P."/>
        </authorList>
    </citation>
    <scope>NUCLEOTIDE SEQUENCE</scope>
    <source>
        <strain evidence="2">PB745_02</strain>
        <tissue evidence="2">Gill</tissue>
    </source>
</reference>
<dbReference type="AlphaFoldDB" id="A0AAE1UK59"/>
<organism evidence="2 3">
    <name type="scientific">Petrolisthes manimaculis</name>
    <dbReference type="NCBI Taxonomy" id="1843537"/>
    <lineage>
        <taxon>Eukaryota</taxon>
        <taxon>Metazoa</taxon>
        <taxon>Ecdysozoa</taxon>
        <taxon>Arthropoda</taxon>
        <taxon>Crustacea</taxon>
        <taxon>Multicrustacea</taxon>
        <taxon>Malacostraca</taxon>
        <taxon>Eumalacostraca</taxon>
        <taxon>Eucarida</taxon>
        <taxon>Decapoda</taxon>
        <taxon>Pleocyemata</taxon>
        <taxon>Anomura</taxon>
        <taxon>Galatheoidea</taxon>
        <taxon>Porcellanidae</taxon>
        <taxon>Petrolisthes</taxon>
    </lineage>
</organism>
<gene>
    <name evidence="2" type="ORF">Pmani_007982</name>
</gene>
<evidence type="ECO:0000313" key="2">
    <source>
        <dbReference type="EMBL" id="KAK4321199.1"/>
    </source>
</evidence>
<evidence type="ECO:0000313" key="3">
    <source>
        <dbReference type="Proteomes" id="UP001292094"/>
    </source>
</evidence>
<dbReference type="EMBL" id="JAWZYT010000607">
    <property type="protein sequence ID" value="KAK4321199.1"/>
    <property type="molecule type" value="Genomic_DNA"/>
</dbReference>
<feature type="compositionally biased region" description="Basic and acidic residues" evidence="1">
    <location>
        <begin position="16"/>
        <end position="26"/>
    </location>
</feature>
<keyword evidence="3" id="KW-1185">Reference proteome</keyword>
<accession>A0AAE1UK59</accession>
<feature type="region of interest" description="Disordered" evidence="1">
    <location>
        <begin position="1"/>
        <end position="26"/>
    </location>
</feature>
<proteinExistence type="predicted"/>
<protein>
    <submittedName>
        <fullName evidence="2">Uncharacterized protein</fullName>
    </submittedName>
</protein>
<comment type="caution">
    <text evidence="2">The sequence shown here is derived from an EMBL/GenBank/DDBJ whole genome shotgun (WGS) entry which is preliminary data.</text>
</comment>
<name>A0AAE1UK59_9EUCA</name>
<dbReference type="Proteomes" id="UP001292094">
    <property type="component" value="Unassembled WGS sequence"/>
</dbReference>
<sequence length="81" mass="9240">MKDRLTDYHQPTNYTQEREETGRQTEFEIVQRQDCGDGSSNDGGITCNEEHVSLHRVRRAHRARLLPNANKRSIADGGNDS</sequence>